<feature type="binding site" evidence="6">
    <location>
        <position position="189"/>
    </location>
    <ligand>
        <name>substrate</name>
    </ligand>
</feature>
<feature type="binding site" evidence="6">
    <location>
        <position position="158"/>
    </location>
    <ligand>
        <name>substrate</name>
    </ligand>
</feature>
<dbReference type="Pfam" id="PF04960">
    <property type="entry name" value="Glutaminase"/>
    <property type="match status" value="1"/>
</dbReference>
<dbReference type="GO" id="GO:0006537">
    <property type="term" value="P:glutamate biosynthetic process"/>
    <property type="evidence" value="ECO:0007669"/>
    <property type="project" value="TreeGrafter"/>
</dbReference>
<proteinExistence type="inferred from homology"/>
<reference evidence="7 8" key="1">
    <citation type="submission" date="2014-11" db="EMBL/GenBank/DDBJ databases">
        <title>Complete Genome Sequence of Pseudoalteromonas sp. Strain OCN003 Isolated from Kaneohe Bay, Oahu, Hawaii.</title>
        <authorList>
            <person name="Beurmann S."/>
            <person name="Videau P."/>
            <person name="Ushijima B."/>
            <person name="Smith A.M."/>
            <person name="Aeby G.S."/>
            <person name="Callahan S.M."/>
            <person name="Belcaid M."/>
        </authorList>
    </citation>
    <scope>NUCLEOTIDE SEQUENCE [LARGE SCALE GENOMIC DNA]</scope>
    <source>
        <strain evidence="7 8">OCN003</strain>
    </source>
</reference>
<gene>
    <name evidence="6" type="primary">glsA</name>
    <name evidence="7" type="ORF">OM33_21245</name>
</gene>
<dbReference type="OrthoDB" id="9788822at2"/>
<name>A0A0A7ELW1_9GAMM</name>
<evidence type="ECO:0000256" key="4">
    <source>
        <dbReference type="ARBA" id="ARBA00022801"/>
    </source>
</evidence>
<dbReference type="PANTHER" id="PTHR12544:SF29">
    <property type="entry name" value="GLUTAMINASE"/>
    <property type="match status" value="1"/>
</dbReference>
<dbReference type="GO" id="GO:0004359">
    <property type="term" value="F:glutaminase activity"/>
    <property type="evidence" value="ECO:0007669"/>
    <property type="project" value="UniProtKB-UniRule"/>
</dbReference>
<dbReference type="Gene3D" id="3.40.710.10">
    <property type="entry name" value="DD-peptidase/beta-lactamase superfamily"/>
    <property type="match status" value="1"/>
</dbReference>
<dbReference type="EMBL" id="CP009889">
    <property type="protein sequence ID" value="AIY67538.1"/>
    <property type="molecule type" value="Genomic_DNA"/>
</dbReference>
<evidence type="ECO:0000256" key="3">
    <source>
        <dbReference type="ARBA" id="ARBA00012918"/>
    </source>
</evidence>
<dbReference type="STRING" id="1348114.OM33_21245"/>
<accession>A0A0A7ELW1</accession>
<dbReference type="GO" id="GO:0006543">
    <property type="term" value="P:L-glutamine catabolic process"/>
    <property type="evidence" value="ECO:0007669"/>
    <property type="project" value="TreeGrafter"/>
</dbReference>
<keyword evidence="8" id="KW-1185">Reference proteome</keyword>
<dbReference type="NCBIfam" id="NF002133">
    <property type="entry name" value="PRK00971.1-2"/>
    <property type="match status" value="1"/>
</dbReference>
<keyword evidence="4 6" id="KW-0378">Hydrolase</keyword>
<dbReference type="AlphaFoldDB" id="A0A0A7ELW1"/>
<feature type="binding site" evidence="6">
    <location>
        <position position="64"/>
    </location>
    <ligand>
        <name>substrate</name>
    </ligand>
</feature>
<dbReference type="EC" id="3.5.1.2" evidence="3 6"/>
<dbReference type="Proteomes" id="UP000030341">
    <property type="component" value="Chromosome 2"/>
</dbReference>
<dbReference type="InterPro" id="IPR012338">
    <property type="entry name" value="Beta-lactam/transpept-like"/>
</dbReference>
<dbReference type="PANTHER" id="PTHR12544">
    <property type="entry name" value="GLUTAMINASE"/>
    <property type="match status" value="1"/>
</dbReference>
<feature type="binding site" evidence="6">
    <location>
        <position position="259"/>
    </location>
    <ligand>
        <name>substrate</name>
    </ligand>
</feature>
<sequence>MTEIAPLLSHINTQCQLLFGQGNVANYIPELAKIKPQQFAMAVLTVDGETYTTGDAKTRFSIQSISKVLTLSLALQRYGESLWQRVGKEPSGTAFNSLIQLEMENGVPRNPFINAGALAVCDALQSRVSAPLHHYLETVRQLSGNSKINFNKAVSRSEFKHRFRNAAMANLMKSFDNFDNDVDAVLSNYCKYCAIEMNVVELAKTFSFLANKGVSQTTKETFISRKQNSQLNSLLFTSGLYDAAGDFAYRIGMPGKSGVGGAILAVVPERYTVVVWSPELNQYGNSVAGLHALELFAKEMEIQLF</sequence>
<dbReference type="RefSeq" id="WP_040136618.1">
    <property type="nucleotide sequence ID" value="NZ_CP009889.1"/>
</dbReference>
<comment type="similarity">
    <text evidence="1 6">Belongs to the glutaminase family.</text>
</comment>
<comment type="catalytic activity">
    <reaction evidence="5 6">
        <text>L-glutamine + H2O = L-glutamate + NH4(+)</text>
        <dbReference type="Rhea" id="RHEA:15889"/>
        <dbReference type="ChEBI" id="CHEBI:15377"/>
        <dbReference type="ChEBI" id="CHEBI:28938"/>
        <dbReference type="ChEBI" id="CHEBI:29985"/>
        <dbReference type="ChEBI" id="CHEBI:58359"/>
        <dbReference type="EC" id="3.5.1.2"/>
    </reaction>
</comment>
<feature type="binding site" evidence="6">
    <location>
        <position position="241"/>
    </location>
    <ligand>
        <name>substrate</name>
    </ligand>
</feature>
<dbReference type="NCBIfam" id="NF002132">
    <property type="entry name" value="PRK00971.1-1"/>
    <property type="match status" value="1"/>
</dbReference>
<evidence type="ECO:0000256" key="1">
    <source>
        <dbReference type="ARBA" id="ARBA00011076"/>
    </source>
</evidence>
<dbReference type="HAMAP" id="MF_00313">
    <property type="entry name" value="Glutaminase"/>
    <property type="match status" value="1"/>
</dbReference>
<evidence type="ECO:0000313" key="8">
    <source>
        <dbReference type="Proteomes" id="UP000030341"/>
    </source>
</evidence>
<dbReference type="InterPro" id="IPR015868">
    <property type="entry name" value="Glutaminase"/>
</dbReference>
<evidence type="ECO:0000256" key="6">
    <source>
        <dbReference type="HAMAP-Rule" id="MF_00313"/>
    </source>
</evidence>
<dbReference type="KEGG" id="pseo:OM33_21245"/>
<protein>
    <recommendedName>
        <fullName evidence="3 6">Glutaminase</fullName>
        <ecNumber evidence="3 6">3.5.1.2</ecNumber>
    </recommendedName>
</protein>
<dbReference type="NCBIfam" id="TIGR03814">
    <property type="entry name" value="Gln_ase"/>
    <property type="match status" value="1"/>
</dbReference>
<organism evidence="7 8">
    <name type="scientific">Pseudoalteromonas piratica</name>
    <dbReference type="NCBI Taxonomy" id="1348114"/>
    <lineage>
        <taxon>Bacteria</taxon>
        <taxon>Pseudomonadati</taxon>
        <taxon>Pseudomonadota</taxon>
        <taxon>Gammaproteobacteria</taxon>
        <taxon>Alteromonadales</taxon>
        <taxon>Pseudoalteromonadaceae</taxon>
        <taxon>Pseudoalteromonas</taxon>
    </lineage>
</organism>
<keyword evidence="6" id="KW-0007">Acetylation</keyword>
<dbReference type="FunFam" id="3.40.710.10:FF:000005">
    <property type="entry name" value="Glutaminase"/>
    <property type="match status" value="1"/>
</dbReference>
<evidence type="ECO:0000313" key="7">
    <source>
        <dbReference type="EMBL" id="AIY67538.1"/>
    </source>
</evidence>
<feature type="binding site" evidence="6">
    <location>
        <position position="114"/>
    </location>
    <ligand>
        <name>substrate</name>
    </ligand>
</feature>
<evidence type="ECO:0000256" key="2">
    <source>
        <dbReference type="ARBA" id="ARBA00011881"/>
    </source>
</evidence>
<comment type="subunit">
    <text evidence="2 6">Homotetramer.</text>
</comment>
<evidence type="ECO:0000256" key="5">
    <source>
        <dbReference type="ARBA" id="ARBA00049534"/>
    </source>
</evidence>
<feature type="binding site" evidence="6">
    <location>
        <position position="165"/>
    </location>
    <ligand>
        <name>substrate</name>
    </ligand>
</feature>
<dbReference type="HOGENOM" id="CLU_027932_1_1_6"/>
<dbReference type="eggNOG" id="COG2066">
    <property type="taxonomic scope" value="Bacteria"/>
</dbReference>
<dbReference type="SUPFAM" id="SSF56601">
    <property type="entry name" value="beta-lactamase/transpeptidase-like"/>
    <property type="match status" value="1"/>
</dbReference>